<feature type="compositionally biased region" description="Acidic residues" evidence="8">
    <location>
        <begin position="248"/>
        <end position="262"/>
    </location>
</feature>
<feature type="compositionally biased region" description="Acidic residues" evidence="8">
    <location>
        <begin position="218"/>
        <end position="228"/>
    </location>
</feature>
<evidence type="ECO:0000256" key="6">
    <source>
        <dbReference type="ARBA" id="ARBA00023163"/>
    </source>
</evidence>
<feature type="non-terminal residue" evidence="11">
    <location>
        <position position="1"/>
    </location>
</feature>
<dbReference type="InterPro" id="IPR026489">
    <property type="entry name" value="CXC_dom"/>
</dbReference>
<comment type="catalytic activity">
    <reaction evidence="7">
        <text>L-lysyl(27)-[histone H3] + 3 S-adenosyl-L-methionine = N(6),N(6),N(6)-trimethyl-L-lysyl(27)-[histone H3] + 3 S-adenosyl-L-homocysteine + 3 H(+)</text>
        <dbReference type="Rhea" id="RHEA:60292"/>
        <dbReference type="Rhea" id="RHEA-COMP:15535"/>
        <dbReference type="Rhea" id="RHEA-COMP:15548"/>
        <dbReference type="ChEBI" id="CHEBI:15378"/>
        <dbReference type="ChEBI" id="CHEBI:29969"/>
        <dbReference type="ChEBI" id="CHEBI:57856"/>
        <dbReference type="ChEBI" id="CHEBI:59789"/>
        <dbReference type="ChEBI" id="CHEBI:61961"/>
        <dbReference type="EC" id="2.1.1.356"/>
    </reaction>
</comment>
<feature type="compositionally biased region" description="Acidic residues" evidence="8">
    <location>
        <begin position="280"/>
        <end position="294"/>
    </location>
</feature>
<dbReference type="GO" id="GO:0031507">
    <property type="term" value="P:heterochromatin formation"/>
    <property type="evidence" value="ECO:0007669"/>
    <property type="project" value="TreeGrafter"/>
</dbReference>
<evidence type="ECO:0000313" key="11">
    <source>
        <dbReference type="EMBL" id="CAJ0581652.1"/>
    </source>
</evidence>
<sequence length="1197" mass="139119">MAAGRDAQNSTDEEETPRGRGRPRKYPIQEASSSASSASSVSDERQEFRIISPNKRLTKRRSRAKPSTSSDEEEENCRDSARRRRAGVRLRHQVEADRAGPSTSANWPRHSPRRFNERSAGNRSSEGLSDEGVDPEEFRRKLRTRPFIPGDDFEEDEDEEQEEDEDDDEQFEPSRPRRTARKRRRDSEDEEEDEDEEDEGVRKSSARRPARKRRGSSGDDDEEDDDENEHVRPARPKRTSRRPRRDSEDEEEDEEDEEEAEDVQPSRPKRTSRRRRRYSEDEEEEEEEESEEDEQVRSSKSRRTARKRRNGSEDDSEDFKGPGRKRWADEEPQAGRRTSARISRDSEKEDSDQEESEDEHEPRRSCRRRIGILERMDLSGTRRKTREDTEDSEVRTTRRFLRRRMIEEDEVRRSGSEVSTSRRRSRRSQKLEDRSDDETLIRRSRARRDESSLADSDGPKRRRRKREEDESSPEPREEFIPKEEDVDIVKESYCRVAVDYDKLRKTEGLAAWCKSQSEAAEAKAQEQDKRLETPFDISKLKCTAPDKLAGDYKKDNVDDSAPVIALDTWSPFLGLKRLAYWSYTERNIKADEEHGLSHLPLLDEKATGDWSDDLIDDFEDGIHGIREGWSHHLNDWMLYRMLRELVPSFEAQDRQLDLYKTIYHLFPNKLPVSKLIWHIRDYGPRYCFDPKNVQLPSTSKFEQKTPSRPIRPPQLTLSPLSPKARANKASDNFVHSLKVLYCPRCLTFDCQTHGNSEEEIWKRSADTLRNESKASGDTNLEPCDNQCYRLKPTSSFEPLRPQVNETYLVEHFKKMATERKGAHQSCRLAKLAKFYFKKEVACVQMFDLLKNNGVPEFIDDKEEKEEAERRRQFNRDHHHIFRNKRFKMGERRLGGQTVSTSHRMVPCRHAGPCEEGRCPCLRDNNLCSKYCQCLDCPHKFPGCRCVGKCNTRQCACYMANYECDPDLCDNCGGHSDLDNCIAEQAGECGELPPELSEIIWAGESEERRKRKSERCGKGPSTCQNNQIQKGLQKKLKIGTSDIEGYGCFLDEDCLKGELISEYCGEIITADECERRGRVYDILGCSYIFNLNNEQGVDATRIGNLVRFANHCDEANCAPKILIVNGSHRIGLYAKRDLKKGSELFFNYAYEKVHKIRTLKTLRNKDVVVDSDDEVKRRVEELKNAHADMTPSRQSSHS</sequence>
<feature type="region of interest" description="Disordered" evidence="8">
    <location>
        <begin position="1"/>
        <end position="483"/>
    </location>
</feature>
<dbReference type="InterPro" id="IPR045318">
    <property type="entry name" value="EZH1/2-like"/>
</dbReference>
<evidence type="ECO:0000256" key="1">
    <source>
        <dbReference type="ARBA" id="ARBA00012186"/>
    </source>
</evidence>
<evidence type="ECO:0000259" key="10">
    <source>
        <dbReference type="PROSITE" id="PS51633"/>
    </source>
</evidence>
<dbReference type="EMBL" id="CATQJA010002663">
    <property type="protein sequence ID" value="CAJ0581652.1"/>
    <property type="molecule type" value="Genomic_DNA"/>
</dbReference>
<protein>
    <recommendedName>
        <fullName evidence="1">[histone H3]-lysine(27) N-trimethyltransferase</fullName>
        <ecNumber evidence="1">2.1.1.356</ecNumber>
    </recommendedName>
</protein>
<feature type="region of interest" description="Disordered" evidence="8">
    <location>
        <begin position="697"/>
        <end position="722"/>
    </location>
</feature>
<dbReference type="EC" id="2.1.1.356" evidence="1"/>
<dbReference type="GO" id="GO:0140951">
    <property type="term" value="F:histone H3K27 trimethyltransferase activity"/>
    <property type="evidence" value="ECO:0007669"/>
    <property type="project" value="UniProtKB-EC"/>
</dbReference>
<evidence type="ECO:0000256" key="2">
    <source>
        <dbReference type="ARBA" id="ARBA00022603"/>
    </source>
</evidence>
<evidence type="ECO:0000259" key="9">
    <source>
        <dbReference type="PROSITE" id="PS50280"/>
    </source>
</evidence>
<dbReference type="SUPFAM" id="SSF82199">
    <property type="entry name" value="SET domain"/>
    <property type="match status" value="1"/>
</dbReference>
<dbReference type="Pfam" id="PF18264">
    <property type="entry name" value="preSET_CXC"/>
    <property type="match status" value="1"/>
</dbReference>
<feature type="compositionally biased region" description="Basic and acidic residues" evidence="8">
    <location>
        <begin position="473"/>
        <end position="483"/>
    </location>
</feature>
<dbReference type="Proteomes" id="UP001177023">
    <property type="component" value="Unassembled WGS sequence"/>
</dbReference>
<feature type="compositionally biased region" description="Acidic residues" evidence="8">
    <location>
        <begin position="348"/>
        <end position="359"/>
    </location>
</feature>
<dbReference type="PANTHER" id="PTHR45747:SF4">
    <property type="entry name" value="HISTONE-LYSINE N-METHYLTRANSFERASE E(Z)"/>
    <property type="match status" value="1"/>
</dbReference>
<dbReference type="Gene3D" id="2.170.270.10">
    <property type="entry name" value="SET domain"/>
    <property type="match status" value="1"/>
</dbReference>
<dbReference type="PROSITE" id="PS51633">
    <property type="entry name" value="CXC"/>
    <property type="match status" value="1"/>
</dbReference>
<keyword evidence="2" id="KW-0489">Methyltransferase</keyword>
<keyword evidence="5" id="KW-0805">Transcription regulation</keyword>
<dbReference type="AlphaFoldDB" id="A0AA36D8D6"/>
<dbReference type="SMART" id="SM00317">
    <property type="entry name" value="SET"/>
    <property type="match status" value="1"/>
</dbReference>
<feature type="domain" description="SET" evidence="9">
    <location>
        <begin position="1033"/>
        <end position="1148"/>
    </location>
</feature>
<evidence type="ECO:0000256" key="7">
    <source>
        <dbReference type="ARBA" id="ARBA00048568"/>
    </source>
</evidence>
<dbReference type="InterPro" id="IPR041355">
    <property type="entry name" value="Pre-SET_CXC"/>
</dbReference>
<dbReference type="InterPro" id="IPR001214">
    <property type="entry name" value="SET_dom"/>
</dbReference>
<feature type="compositionally biased region" description="Acidic residues" evidence="8">
    <location>
        <begin position="151"/>
        <end position="171"/>
    </location>
</feature>
<feature type="compositionally biased region" description="Basic residues" evidence="8">
    <location>
        <begin position="233"/>
        <end position="244"/>
    </location>
</feature>
<feature type="compositionally biased region" description="Basic residues" evidence="8">
    <location>
        <begin position="81"/>
        <end position="91"/>
    </location>
</feature>
<feature type="compositionally biased region" description="Basic and acidic residues" evidence="8">
    <location>
        <begin position="429"/>
        <end position="451"/>
    </location>
</feature>
<comment type="caution">
    <text evidence="11">The sequence shown here is derived from an EMBL/GenBank/DDBJ whole genome shotgun (WGS) entry which is preliminary data.</text>
</comment>
<dbReference type="GO" id="GO:0032259">
    <property type="term" value="P:methylation"/>
    <property type="evidence" value="ECO:0007669"/>
    <property type="project" value="UniProtKB-KW"/>
</dbReference>
<evidence type="ECO:0000256" key="5">
    <source>
        <dbReference type="ARBA" id="ARBA00023015"/>
    </source>
</evidence>
<evidence type="ECO:0000313" key="12">
    <source>
        <dbReference type="Proteomes" id="UP001177023"/>
    </source>
</evidence>
<organism evidence="11 12">
    <name type="scientific">Mesorhabditis spiculigera</name>
    <dbReference type="NCBI Taxonomy" id="96644"/>
    <lineage>
        <taxon>Eukaryota</taxon>
        <taxon>Metazoa</taxon>
        <taxon>Ecdysozoa</taxon>
        <taxon>Nematoda</taxon>
        <taxon>Chromadorea</taxon>
        <taxon>Rhabditida</taxon>
        <taxon>Rhabditina</taxon>
        <taxon>Rhabditomorpha</taxon>
        <taxon>Rhabditoidea</taxon>
        <taxon>Rhabditidae</taxon>
        <taxon>Mesorhabditinae</taxon>
        <taxon>Mesorhabditis</taxon>
    </lineage>
</organism>
<keyword evidence="3" id="KW-0808">Transferase</keyword>
<dbReference type="GO" id="GO:0003682">
    <property type="term" value="F:chromatin binding"/>
    <property type="evidence" value="ECO:0007669"/>
    <property type="project" value="TreeGrafter"/>
</dbReference>
<feature type="compositionally biased region" description="Basic and acidic residues" evidence="8">
    <location>
        <begin position="404"/>
        <end position="415"/>
    </location>
</feature>
<evidence type="ECO:0000256" key="4">
    <source>
        <dbReference type="ARBA" id="ARBA00022691"/>
    </source>
</evidence>
<dbReference type="GO" id="GO:0035098">
    <property type="term" value="C:ESC/E(Z) complex"/>
    <property type="evidence" value="ECO:0007669"/>
    <property type="project" value="TreeGrafter"/>
</dbReference>
<feature type="compositionally biased region" description="Basic residues" evidence="8">
    <location>
        <begin position="267"/>
        <end position="277"/>
    </location>
</feature>
<dbReference type="CDD" id="cd10519">
    <property type="entry name" value="SET_EZH"/>
    <property type="match status" value="1"/>
</dbReference>
<dbReference type="PANTHER" id="PTHR45747">
    <property type="entry name" value="HISTONE-LYSINE N-METHYLTRANSFERASE E(Z)"/>
    <property type="match status" value="1"/>
</dbReference>
<feature type="compositionally biased region" description="Polar residues" evidence="8">
    <location>
        <begin position="697"/>
        <end position="706"/>
    </location>
</feature>
<keyword evidence="6" id="KW-0804">Transcription</keyword>
<evidence type="ECO:0000256" key="8">
    <source>
        <dbReference type="SAM" id="MobiDB-lite"/>
    </source>
</evidence>
<dbReference type="Pfam" id="PF00856">
    <property type="entry name" value="SET"/>
    <property type="match status" value="1"/>
</dbReference>
<feature type="compositionally biased region" description="Basic residues" evidence="8">
    <location>
        <begin position="299"/>
        <end position="309"/>
    </location>
</feature>
<dbReference type="PROSITE" id="PS50280">
    <property type="entry name" value="SET"/>
    <property type="match status" value="1"/>
</dbReference>
<feature type="compositionally biased region" description="Basic and acidic residues" evidence="8">
    <location>
        <begin position="318"/>
        <end position="329"/>
    </location>
</feature>
<feature type="compositionally biased region" description="Basic residues" evidence="8">
    <location>
        <begin position="204"/>
        <end position="215"/>
    </location>
</feature>
<evidence type="ECO:0000256" key="3">
    <source>
        <dbReference type="ARBA" id="ARBA00022679"/>
    </source>
</evidence>
<feature type="domain" description="CXC" evidence="10">
    <location>
        <begin position="885"/>
        <end position="987"/>
    </location>
</feature>
<dbReference type="InterPro" id="IPR046341">
    <property type="entry name" value="SET_dom_sf"/>
</dbReference>
<proteinExistence type="predicted"/>
<gene>
    <name evidence="11" type="ORF">MSPICULIGERA_LOCUS19807</name>
</gene>
<accession>A0AA36D8D6</accession>
<feature type="compositionally biased region" description="Acidic residues" evidence="8">
    <location>
        <begin position="188"/>
        <end position="199"/>
    </location>
</feature>
<name>A0AA36D8D6_9BILA</name>
<feature type="compositionally biased region" description="Low complexity" evidence="8">
    <location>
        <begin position="31"/>
        <end position="41"/>
    </location>
</feature>
<keyword evidence="4" id="KW-0949">S-adenosyl-L-methionine</keyword>
<reference evidence="11" key="1">
    <citation type="submission" date="2023-06" db="EMBL/GenBank/DDBJ databases">
        <authorList>
            <person name="Delattre M."/>
        </authorList>
    </citation>
    <scope>NUCLEOTIDE SEQUENCE</scope>
    <source>
        <strain evidence="11">AF72</strain>
    </source>
</reference>
<keyword evidence="12" id="KW-1185">Reference proteome</keyword>